<evidence type="ECO:0000313" key="2">
    <source>
        <dbReference type="Proteomes" id="UP000037392"/>
    </source>
</evidence>
<evidence type="ECO:0000313" key="1">
    <source>
        <dbReference type="EMBL" id="KMW14216.1"/>
    </source>
</evidence>
<name>A0A0J9BPU9_9FIRM</name>
<protein>
    <submittedName>
        <fullName evidence="1">Uncharacterized protein</fullName>
    </submittedName>
</protein>
<comment type="caution">
    <text evidence="1">The sequence shown here is derived from an EMBL/GenBank/DDBJ whole genome shotgun (WGS) entry which is preliminary data.</text>
</comment>
<dbReference type="AlphaFoldDB" id="A0A0J9BPU9"/>
<dbReference type="EMBL" id="ADLK01000040">
    <property type="protein sequence ID" value="KMW14216.1"/>
    <property type="molecule type" value="Genomic_DNA"/>
</dbReference>
<dbReference type="Proteomes" id="UP000037392">
    <property type="component" value="Unassembled WGS sequence"/>
</dbReference>
<accession>A0A0J9BPU9</accession>
<proteinExistence type="predicted"/>
<organism evidence="1 2">
    <name type="scientific">[Clostridium] citroniae WAL-19142</name>
    <dbReference type="NCBI Taxonomy" id="742734"/>
    <lineage>
        <taxon>Bacteria</taxon>
        <taxon>Bacillati</taxon>
        <taxon>Bacillota</taxon>
        <taxon>Clostridia</taxon>
        <taxon>Lachnospirales</taxon>
        <taxon>Lachnospiraceae</taxon>
        <taxon>Enterocloster</taxon>
    </lineage>
</organism>
<dbReference type="PATRIC" id="fig|742734.4.peg.5210"/>
<reference evidence="1 2" key="1">
    <citation type="submission" date="2011-04" db="EMBL/GenBank/DDBJ databases">
        <title>The Genome Sequence of Clostridium citroniae WAL-19142.</title>
        <authorList>
            <consortium name="The Broad Institute Genome Sequencing Platform"/>
            <person name="Earl A."/>
            <person name="Ward D."/>
            <person name="Feldgarden M."/>
            <person name="Gevers D."/>
            <person name="Warren Y.A."/>
            <person name="Tyrrell K.L."/>
            <person name="Citron D.M."/>
            <person name="Goldstein E.J."/>
            <person name="Daigneault M."/>
            <person name="Allen-Vercoe E."/>
            <person name="Young S.K."/>
            <person name="Zeng Q."/>
            <person name="Gargeya S."/>
            <person name="Fitzgerald M."/>
            <person name="Haas B."/>
            <person name="Abouelleil A."/>
            <person name="Alvarado L."/>
            <person name="Arachchi H.M."/>
            <person name="Berlin A."/>
            <person name="Brown A."/>
            <person name="Chapman S.B."/>
            <person name="Chen Z."/>
            <person name="Dunbar C."/>
            <person name="Freedman E."/>
            <person name="Gearin G."/>
            <person name="Gellesch M."/>
            <person name="Goldberg J."/>
            <person name="Griggs A."/>
            <person name="Gujja S."/>
            <person name="Heilman E.R."/>
            <person name="Heiman D."/>
            <person name="Howarth C."/>
            <person name="Larson L."/>
            <person name="Lui A."/>
            <person name="MacDonald P.J."/>
            <person name="Mehta T."/>
            <person name="Montmayeur A."/>
            <person name="Murphy C."/>
            <person name="Neiman D."/>
            <person name="Pearson M."/>
            <person name="Priest M."/>
            <person name="Roberts A."/>
            <person name="Saif S."/>
            <person name="Shea T."/>
            <person name="Shenoy N."/>
            <person name="Sisk P."/>
            <person name="Stolte C."/>
            <person name="Sykes S."/>
            <person name="White J."/>
            <person name="Yandava C."/>
            <person name="Wortman J."/>
            <person name="Nusbaum C."/>
            <person name="Birren B."/>
        </authorList>
    </citation>
    <scope>NUCLEOTIDE SEQUENCE [LARGE SCALE GENOMIC DNA]</scope>
    <source>
        <strain evidence="1 2">WAL-19142</strain>
    </source>
</reference>
<sequence length="132" mass="14817">MMPETDRELSVNRQKGNAMRTLRFRVSGQELTRAPGCDFSNIIAGTSGYLQTAFEFGPDWDDTVRVAAFYPYLQSQEVGRLIRDGACIVPDEITPCDQFKIGVVGQRENGQRITTNLITIKQERGSGQAWQQ</sequence>
<gene>
    <name evidence="1" type="ORF">HMPREF9470_04864</name>
</gene>